<evidence type="ECO:0000259" key="7">
    <source>
        <dbReference type="Pfam" id="PF08281"/>
    </source>
</evidence>
<dbReference type="SUPFAM" id="SSF88659">
    <property type="entry name" value="Sigma3 and sigma4 domains of RNA polymerase sigma factors"/>
    <property type="match status" value="1"/>
</dbReference>
<dbReference type="AlphaFoldDB" id="A0A8J7KDY5"/>
<dbReference type="Gene3D" id="1.10.1740.10">
    <property type="match status" value="1"/>
</dbReference>
<organism evidence="8 9">
    <name type="scientific">Savagea serpentis</name>
    <dbReference type="NCBI Taxonomy" id="2785297"/>
    <lineage>
        <taxon>Bacteria</taxon>
        <taxon>Bacillati</taxon>
        <taxon>Bacillota</taxon>
        <taxon>Bacilli</taxon>
        <taxon>Bacillales</taxon>
        <taxon>Caryophanaceae</taxon>
        <taxon>Savagea</taxon>
    </lineage>
</organism>
<protein>
    <submittedName>
        <fullName evidence="8">Sigma-70 family RNA polymerase sigma factor</fullName>
    </submittedName>
</protein>
<proteinExistence type="inferred from homology"/>
<dbReference type="GO" id="GO:0006352">
    <property type="term" value="P:DNA-templated transcription initiation"/>
    <property type="evidence" value="ECO:0007669"/>
    <property type="project" value="InterPro"/>
</dbReference>
<dbReference type="GO" id="GO:0016987">
    <property type="term" value="F:sigma factor activity"/>
    <property type="evidence" value="ECO:0007669"/>
    <property type="project" value="UniProtKB-KW"/>
</dbReference>
<comment type="caution">
    <text evidence="8">The sequence shown here is derived from an EMBL/GenBank/DDBJ whole genome shotgun (WGS) entry which is preliminary data.</text>
</comment>
<comment type="similarity">
    <text evidence="1">Belongs to the sigma-70 factor family. ECF subfamily.</text>
</comment>
<dbReference type="RefSeq" id="WP_194562036.1">
    <property type="nucleotide sequence ID" value="NZ_JADKPV010000001.1"/>
</dbReference>
<gene>
    <name evidence="8" type="ORF">IRY55_04445</name>
</gene>
<dbReference type="InterPro" id="IPR014284">
    <property type="entry name" value="RNA_pol_sigma-70_dom"/>
</dbReference>
<dbReference type="InterPro" id="IPR013324">
    <property type="entry name" value="RNA_pol_sigma_r3/r4-like"/>
</dbReference>
<reference evidence="8" key="1">
    <citation type="submission" date="2020-11" db="EMBL/GenBank/DDBJ databases">
        <title>Multidrug resistant novel bacterium Savagea serpentis sp. nov., isolated from the scats of a vine snake (Ahaetulla nasuta).</title>
        <authorList>
            <person name="Venkata Ramana V."/>
            <person name="Vikas Patil S."/>
            <person name="Yogita Lugani V."/>
        </authorList>
    </citation>
    <scope>NUCLEOTIDE SEQUENCE</scope>
    <source>
        <strain evidence="8">SN6</strain>
    </source>
</reference>
<evidence type="ECO:0000313" key="9">
    <source>
        <dbReference type="Proteomes" id="UP000622653"/>
    </source>
</evidence>
<keyword evidence="4" id="KW-0238">DNA-binding</keyword>
<dbReference type="InterPro" id="IPR036388">
    <property type="entry name" value="WH-like_DNA-bd_sf"/>
</dbReference>
<dbReference type="InterPro" id="IPR007627">
    <property type="entry name" value="RNA_pol_sigma70_r2"/>
</dbReference>
<keyword evidence="5" id="KW-0804">Transcription</keyword>
<dbReference type="CDD" id="cd06171">
    <property type="entry name" value="Sigma70_r4"/>
    <property type="match status" value="1"/>
</dbReference>
<dbReference type="InterPro" id="IPR013325">
    <property type="entry name" value="RNA_pol_sigma_r2"/>
</dbReference>
<keyword evidence="2" id="KW-0805">Transcription regulation</keyword>
<feature type="domain" description="RNA polymerase sigma-70 region 2" evidence="6">
    <location>
        <begin position="22"/>
        <end position="92"/>
    </location>
</feature>
<evidence type="ECO:0000256" key="4">
    <source>
        <dbReference type="ARBA" id="ARBA00023125"/>
    </source>
</evidence>
<dbReference type="SUPFAM" id="SSF88946">
    <property type="entry name" value="Sigma2 domain of RNA polymerase sigma factors"/>
    <property type="match status" value="1"/>
</dbReference>
<dbReference type="InterPro" id="IPR013249">
    <property type="entry name" value="RNA_pol_sigma70_r4_t2"/>
</dbReference>
<keyword evidence="3" id="KW-0731">Sigma factor</keyword>
<evidence type="ECO:0000313" key="8">
    <source>
        <dbReference type="EMBL" id="MBF4500606.1"/>
    </source>
</evidence>
<dbReference type="Gene3D" id="1.10.10.10">
    <property type="entry name" value="Winged helix-like DNA-binding domain superfamily/Winged helix DNA-binding domain"/>
    <property type="match status" value="1"/>
</dbReference>
<dbReference type="EMBL" id="JADKPV010000001">
    <property type="protein sequence ID" value="MBF4500606.1"/>
    <property type="molecule type" value="Genomic_DNA"/>
</dbReference>
<evidence type="ECO:0000256" key="5">
    <source>
        <dbReference type="ARBA" id="ARBA00023163"/>
    </source>
</evidence>
<dbReference type="GO" id="GO:0003677">
    <property type="term" value="F:DNA binding"/>
    <property type="evidence" value="ECO:0007669"/>
    <property type="project" value="UniProtKB-KW"/>
</dbReference>
<evidence type="ECO:0000256" key="2">
    <source>
        <dbReference type="ARBA" id="ARBA00023015"/>
    </source>
</evidence>
<dbReference type="InterPro" id="IPR039425">
    <property type="entry name" value="RNA_pol_sigma-70-like"/>
</dbReference>
<dbReference type="PANTHER" id="PTHR43133:SF8">
    <property type="entry name" value="RNA POLYMERASE SIGMA FACTOR HI_1459-RELATED"/>
    <property type="match status" value="1"/>
</dbReference>
<feature type="domain" description="RNA polymerase sigma factor 70 region 4 type 2" evidence="7">
    <location>
        <begin position="114"/>
        <end position="165"/>
    </location>
</feature>
<evidence type="ECO:0000259" key="6">
    <source>
        <dbReference type="Pfam" id="PF04542"/>
    </source>
</evidence>
<accession>A0A8J7KDY5</accession>
<evidence type="ECO:0000256" key="3">
    <source>
        <dbReference type="ARBA" id="ARBA00023082"/>
    </source>
</evidence>
<keyword evidence="9" id="KW-1185">Reference proteome</keyword>
<dbReference type="Proteomes" id="UP000622653">
    <property type="component" value="Unassembled WGS sequence"/>
</dbReference>
<dbReference type="Pfam" id="PF08281">
    <property type="entry name" value="Sigma70_r4_2"/>
    <property type="match status" value="1"/>
</dbReference>
<evidence type="ECO:0000256" key="1">
    <source>
        <dbReference type="ARBA" id="ARBA00010641"/>
    </source>
</evidence>
<dbReference type="PANTHER" id="PTHR43133">
    <property type="entry name" value="RNA POLYMERASE ECF-TYPE SIGMA FACTO"/>
    <property type="match status" value="1"/>
</dbReference>
<name>A0A8J7KDY5_9BACL</name>
<dbReference type="NCBIfam" id="TIGR02937">
    <property type="entry name" value="sigma70-ECF"/>
    <property type="match status" value="1"/>
</dbReference>
<dbReference type="Pfam" id="PF04542">
    <property type="entry name" value="Sigma70_r2"/>
    <property type="match status" value="1"/>
</dbReference>
<sequence length="182" mass="20930">MLTNRQLRRLARHDERLLPVVIDAYGPWVKAICYRIVAPIAGTSAVEECVNDVFLRIWTKAPTFDGTPEQFKGWVGQVTKSVAIDHYRKVQRQLEREALYANIPETPVEEKDDSFHEQIATLSTIDQHIFKMKYEAGYSSKEIAEQLHLTVASVDNRLSRGRRQLAVTLHPKRRDDDATPIF</sequence>